<evidence type="ECO:0000256" key="1">
    <source>
        <dbReference type="SAM" id="MobiDB-lite"/>
    </source>
</evidence>
<name>A0A7Z2NWF0_9SPHN</name>
<protein>
    <recommendedName>
        <fullName evidence="4">Helix-turn-helix domain-containing protein</fullName>
    </recommendedName>
</protein>
<keyword evidence="3" id="KW-1185">Reference proteome</keyword>
<dbReference type="RefSeq" id="WP_160592912.1">
    <property type="nucleotide sequence ID" value="NZ_CP047895.1"/>
</dbReference>
<dbReference type="Proteomes" id="UP000464468">
    <property type="component" value="Chromosome"/>
</dbReference>
<accession>A0A7Z2NWF0</accession>
<dbReference type="AlphaFoldDB" id="A0A7Z2NWF0"/>
<evidence type="ECO:0000313" key="2">
    <source>
        <dbReference type="EMBL" id="QHL90982.1"/>
    </source>
</evidence>
<evidence type="ECO:0000313" key="3">
    <source>
        <dbReference type="Proteomes" id="UP000464468"/>
    </source>
</evidence>
<feature type="region of interest" description="Disordered" evidence="1">
    <location>
        <begin position="93"/>
        <end position="116"/>
    </location>
</feature>
<organism evidence="2 3">
    <name type="scientific">Sphingomonas changnyeongensis</name>
    <dbReference type="NCBI Taxonomy" id="2698679"/>
    <lineage>
        <taxon>Bacteria</taxon>
        <taxon>Pseudomonadati</taxon>
        <taxon>Pseudomonadota</taxon>
        <taxon>Alphaproteobacteria</taxon>
        <taxon>Sphingomonadales</taxon>
        <taxon>Sphingomonadaceae</taxon>
        <taxon>Sphingomonas</taxon>
    </lineage>
</organism>
<evidence type="ECO:0008006" key="4">
    <source>
        <dbReference type="Google" id="ProtNLM"/>
    </source>
</evidence>
<reference evidence="2 3" key="1">
    <citation type="submission" date="2020-01" db="EMBL/GenBank/DDBJ databases">
        <title>Sphingomonas sp. C33 whole genome sequece.</title>
        <authorList>
            <person name="Park C."/>
        </authorList>
    </citation>
    <scope>NUCLEOTIDE SEQUENCE [LARGE SCALE GENOMIC DNA]</scope>
    <source>
        <strain evidence="2 3">C33</strain>
    </source>
</reference>
<sequence length="243" mass="25833">MSFDALAWAAKQRPGKLASKMALLALANYADEQGCAYPSTAAIAAFGDMDHKTATAALDHLANLGLIADTGRRAGHTKQIKVYRLALERAPETEAYQKRKPPASAVKAPQKRGTDTVREPVISVPPERPAVPPALGLRGNIFSAGLRVMIALGVPEREARSMLGKWRKNFGDAATFDAVCTAEAEAPSDPIPFISRVLETRHGKTRNHARSSAEPGVGRTTAAAQTVLAHIAARRSRSAPPTG</sequence>
<gene>
    <name evidence="2" type="ORF">GVO57_09325</name>
</gene>
<dbReference type="KEGG" id="schy:GVO57_09325"/>
<dbReference type="EMBL" id="CP047895">
    <property type="protein sequence ID" value="QHL90982.1"/>
    <property type="molecule type" value="Genomic_DNA"/>
</dbReference>
<proteinExistence type="predicted"/>